<accession>A0AAF0W369</accession>
<reference evidence="8" key="1">
    <citation type="journal article" date="2016" name="Nat. Genet.">
        <title>A high-quality carrot genome assembly provides new insights into carotenoid accumulation and asterid genome evolution.</title>
        <authorList>
            <person name="Iorizzo M."/>
            <person name="Ellison S."/>
            <person name="Senalik D."/>
            <person name="Zeng P."/>
            <person name="Satapoomin P."/>
            <person name="Huang J."/>
            <person name="Bowman M."/>
            <person name="Iovene M."/>
            <person name="Sanseverino W."/>
            <person name="Cavagnaro P."/>
            <person name="Yildiz M."/>
            <person name="Macko-Podgorni A."/>
            <person name="Moranska E."/>
            <person name="Grzebelus E."/>
            <person name="Grzebelus D."/>
            <person name="Ashrafi H."/>
            <person name="Zheng Z."/>
            <person name="Cheng S."/>
            <person name="Spooner D."/>
            <person name="Van Deynze A."/>
            <person name="Simon P."/>
        </authorList>
    </citation>
    <scope>NUCLEOTIDE SEQUENCE</scope>
    <source>
        <tissue evidence="8">Leaf</tissue>
    </source>
</reference>
<evidence type="ECO:0000256" key="6">
    <source>
        <dbReference type="PROSITE-ProRule" id="PRU00104"/>
    </source>
</evidence>
<evidence type="ECO:0000256" key="5">
    <source>
        <dbReference type="ARBA" id="ARBA00022786"/>
    </source>
</evidence>
<proteinExistence type="predicted"/>
<evidence type="ECO:0000313" key="9">
    <source>
        <dbReference type="Proteomes" id="UP000077755"/>
    </source>
</evidence>
<sequence>MDYTKYALSQYLEGMPRDDEEKADKSDSVHHMLCALKLILKLLKWFKKLPENLQFLSAPILKQLCSNLSQPSHELDLNYVCRSLLRNVIGHMTLSNTPETATDISLKDLSIILDDVVSKICSSLIDDGNLTTNPHPFCPLRVDVEDFKRIMLLMKSLRYQDLRQYKKKDIEGLCRIFSNLFEKMGFSLSKVVEMLQGSINEGSCNHIVILHEIQIVTQLFPVIKDEFWMMLRHQKLPFCYLLIKYSVRGENYEWVLEHKEVTTSECRRHLVLLLFPEVNNYAELSNWKINRAQVFEQSFEYVNATPKHTLRAGLPIQFLDEVAEGPGVVREWFCLVCEALFDPQKELFVACPHDLKRFMPNSASTSNPQYLEFAGRMVALALMHKVAIGVRLDQVLAERCVSLEDIRDADPTSYRN</sequence>
<dbReference type="Pfam" id="PF00632">
    <property type="entry name" value="HECT"/>
    <property type="match status" value="1"/>
</dbReference>
<dbReference type="InterPro" id="IPR000569">
    <property type="entry name" value="HECT_dom"/>
</dbReference>
<dbReference type="Gene3D" id="3.90.1750.10">
    <property type="entry name" value="Hect, E3 ligase catalytic domains"/>
    <property type="match status" value="1"/>
</dbReference>
<dbReference type="InterPro" id="IPR050409">
    <property type="entry name" value="E3_ubiq-protein_ligase"/>
</dbReference>
<dbReference type="EMBL" id="CP093343">
    <property type="protein sequence ID" value="WOG82197.1"/>
    <property type="molecule type" value="Genomic_DNA"/>
</dbReference>
<organism evidence="8 9">
    <name type="scientific">Daucus carota subsp. sativus</name>
    <name type="common">Carrot</name>
    <dbReference type="NCBI Taxonomy" id="79200"/>
    <lineage>
        <taxon>Eukaryota</taxon>
        <taxon>Viridiplantae</taxon>
        <taxon>Streptophyta</taxon>
        <taxon>Embryophyta</taxon>
        <taxon>Tracheophyta</taxon>
        <taxon>Spermatophyta</taxon>
        <taxon>Magnoliopsida</taxon>
        <taxon>eudicotyledons</taxon>
        <taxon>Gunneridae</taxon>
        <taxon>Pentapetalae</taxon>
        <taxon>asterids</taxon>
        <taxon>campanulids</taxon>
        <taxon>Apiales</taxon>
        <taxon>Apiaceae</taxon>
        <taxon>Apioideae</taxon>
        <taxon>Scandiceae</taxon>
        <taxon>Daucinae</taxon>
        <taxon>Daucus</taxon>
        <taxon>Daucus sect. Daucus</taxon>
    </lineage>
</organism>
<dbReference type="Proteomes" id="UP000077755">
    <property type="component" value="Chromosome 1"/>
</dbReference>
<evidence type="ECO:0000256" key="4">
    <source>
        <dbReference type="ARBA" id="ARBA00022679"/>
    </source>
</evidence>
<dbReference type="PROSITE" id="PS50237">
    <property type="entry name" value="HECT"/>
    <property type="match status" value="1"/>
</dbReference>
<keyword evidence="9" id="KW-1185">Reference proteome</keyword>
<evidence type="ECO:0000313" key="8">
    <source>
        <dbReference type="EMBL" id="WOG82197.1"/>
    </source>
</evidence>
<evidence type="ECO:0000259" key="7">
    <source>
        <dbReference type="PROSITE" id="PS50237"/>
    </source>
</evidence>
<comment type="pathway">
    <text evidence="2">Protein modification; protein ubiquitination.</text>
</comment>
<evidence type="ECO:0000256" key="1">
    <source>
        <dbReference type="ARBA" id="ARBA00000885"/>
    </source>
</evidence>
<dbReference type="GO" id="GO:0006511">
    <property type="term" value="P:ubiquitin-dependent protein catabolic process"/>
    <property type="evidence" value="ECO:0007669"/>
    <property type="project" value="TreeGrafter"/>
</dbReference>
<keyword evidence="4" id="KW-0808">Transferase</keyword>
<dbReference type="InterPro" id="IPR035983">
    <property type="entry name" value="Hect_E3_ubiquitin_ligase"/>
</dbReference>
<comment type="caution">
    <text evidence="6">Lacks conserved residue(s) required for the propagation of feature annotation.</text>
</comment>
<dbReference type="PANTHER" id="PTHR11254">
    <property type="entry name" value="HECT DOMAIN UBIQUITIN-PROTEIN LIGASE"/>
    <property type="match status" value="1"/>
</dbReference>
<dbReference type="EC" id="2.3.2.26" evidence="3"/>
<dbReference type="GO" id="GO:0061630">
    <property type="term" value="F:ubiquitin protein ligase activity"/>
    <property type="evidence" value="ECO:0007669"/>
    <property type="project" value="UniProtKB-EC"/>
</dbReference>
<evidence type="ECO:0000256" key="2">
    <source>
        <dbReference type="ARBA" id="ARBA00004906"/>
    </source>
</evidence>
<comment type="catalytic activity">
    <reaction evidence="1">
        <text>S-ubiquitinyl-[E2 ubiquitin-conjugating enzyme]-L-cysteine + [acceptor protein]-L-lysine = [E2 ubiquitin-conjugating enzyme]-L-cysteine + N(6)-ubiquitinyl-[acceptor protein]-L-lysine.</text>
        <dbReference type="EC" id="2.3.2.26"/>
    </reaction>
</comment>
<dbReference type="PANTHER" id="PTHR11254:SF424">
    <property type="entry name" value="E3 UBIQUITIN-PROTEIN LIGASE UPL5"/>
    <property type="match status" value="1"/>
</dbReference>
<evidence type="ECO:0000256" key="3">
    <source>
        <dbReference type="ARBA" id="ARBA00012485"/>
    </source>
</evidence>
<dbReference type="GO" id="GO:0005737">
    <property type="term" value="C:cytoplasm"/>
    <property type="evidence" value="ECO:0007669"/>
    <property type="project" value="TreeGrafter"/>
</dbReference>
<keyword evidence="5 6" id="KW-0833">Ubl conjugation pathway</keyword>
<dbReference type="AlphaFoldDB" id="A0AAF0W369"/>
<dbReference type="GO" id="GO:0000209">
    <property type="term" value="P:protein polyubiquitination"/>
    <property type="evidence" value="ECO:0007669"/>
    <property type="project" value="TreeGrafter"/>
</dbReference>
<dbReference type="SUPFAM" id="SSF56204">
    <property type="entry name" value="Hect, E3 ligase catalytic domain"/>
    <property type="match status" value="1"/>
</dbReference>
<name>A0AAF0W369_DAUCS</name>
<feature type="domain" description="HECT" evidence="7">
    <location>
        <begin position="306"/>
        <end position="416"/>
    </location>
</feature>
<dbReference type="KEGG" id="dcr:108219008"/>
<gene>
    <name evidence="8" type="ORF">DCAR_0101359</name>
</gene>
<protein>
    <recommendedName>
        <fullName evidence="3">HECT-type E3 ubiquitin transferase</fullName>
        <ecNumber evidence="3">2.3.2.26</ecNumber>
    </recommendedName>
</protein>
<reference evidence="8" key="2">
    <citation type="submission" date="2022-03" db="EMBL/GenBank/DDBJ databases">
        <title>Draft title - Genomic analysis of global carrot germplasm unveils the trajectory of domestication and the origin of high carotenoid orange carrot.</title>
        <authorList>
            <person name="Iorizzo M."/>
            <person name="Ellison S."/>
            <person name="Senalik D."/>
            <person name="Macko-Podgorni A."/>
            <person name="Grzebelus D."/>
            <person name="Bostan H."/>
            <person name="Rolling W."/>
            <person name="Curaba J."/>
            <person name="Simon P."/>
        </authorList>
    </citation>
    <scope>NUCLEOTIDE SEQUENCE</scope>
    <source>
        <tissue evidence="8">Leaf</tissue>
    </source>
</reference>